<keyword evidence="1" id="KW-0175">Coiled coil</keyword>
<dbReference type="Proteomes" id="UP001472677">
    <property type="component" value="Unassembled WGS sequence"/>
</dbReference>
<organism evidence="3 4">
    <name type="scientific">Hibiscus sabdariffa</name>
    <name type="common">roselle</name>
    <dbReference type="NCBI Taxonomy" id="183260"/>
    <lineage>
        <taxon>Eukaryota</taxon>
        <taxon>Viridiplantae</taxon>
        <taxon>Streptophyta</taxon>
        <taxon>Embryophyta</taxon>
        <taxon>Tracheophyta</taxon>
        <taxon>Spermatophyta</taxon>
        <taxon>Magnoliopsida</taxon>
        <taxon>eudicotyledons</taxon>
        <taxon>Gunneridae</taxon>
        <taxon>Pentapetalae</taxon>
        <taxon>rosids</taxon>
        <taxon>malvids</taxon>
        <taxon>Malvales</taxon>
        <taxon>Malvaceae</taxon>
        <taxon>Malvoideae</taxon>
        <taxon>Hibiscus</taxon>
    </lineage>
</organism>
<dbReference type="EMBL" id="JBBPBM010000002">
    <property type="protein sequence ID" value="KAK8595659.1"/>
    <property type="molecule type" value="Genomic_DNA"/>
</dbReference>
<accession>A0ABR2G514</accession>
<evidence type="ECO:0000313" key="3">
    <source>
        <dbReference type="EMBL" id="KAK8595659.1"/>
    </source>
</evidence>
<feature type="compositionally biased region" description="Polar residues" evidence="2">
    <location>
        <begin position="9"/>
        <end position="75"/>
    </location>
</feature>
<sequence length="279" mass="31548">MDPFWNQFFPDSSNPPDETSLQGWNQAPSIYQQNHPGASSGITLNQTNGSTVQASQSPNTASSARVLKKSQSSLSVPDRNERKRQIDKDYRERVKNNKMQMQLDFLNLTRENDSLKEENQSLKEDNASINQTLTKQAAMIDELRGDLLQLKRDHDKQDVLLETLTQYLADPLRIENETLKAENASLRKSANLNGNVPQLLEEIAKLKLENKLSDSIRRVGLVIKLSFHFSVAAAWLVATESLHQLWSLNDFAFNAYLSLCYFESSNPIDVSVGKDQCSF</sequence>
<name>A0ABR2G514_9ROSI</name>
<proteinExistence type="predicted"/>
<feature type="coiled-coil region" evidence="1">
    <location>
        <begin position="98"/>
        <end position="132"/>
    </location>
</feature>
<evidence type="ECO:0008006" key="5">
    <source>
        <dbReference type="Google" id="ProtNLM"/>
    </source>
</evidence>
<keyword evidence="4" id="KW-1185">Reference proteome</keyword>
<reference evidence="3 4" key="1">
    <citation type="journal article" date="2024" name="G3 (Bethesda)">
        <title>Genome assembly of Hibiscus sabdariffa L. provides insights into metabolisms of medicinal natural products.</title>
        <authorList>
            <person name="Kim T."/>
        </authorList>
    </citation>
    <scope>NUCLEOTIDE SEQUENCE [LARGE SCALE GENOMIC DNA]</scope>
    <source>
        <strain evidence="3">TK-2024</strain>
        <tissue evidence="3">Old leaves</tissue>
    </source>
</reference>
<gene>
    <name evidence="3" type="ORF">V6N12_064173</name>
</gene>
<dbReference type="CDD" id="cd14686">
    <property type="entry name" value="bZIP"/>
    <property type="match status" value="1"/>
</dbReference>
<evidence type="ECO:0000313" key="4">
    <source>
        <dbReference type="Proteomes" id="UP001472677"/>
    </source>
</evidence>
<feature type="compositionally biased region" description="Basic and acidic residues" evidence="2">
    <location>
        <begin position="78"/>
        <end position="93"/>
    </location>
</feature>
<comment type="caution">
    <text evidence="3">The sequence shown here is derived from an EMBL/GenBank/DDBJ whole genome shotgun (WGS) entry which is preliminary data.</text>
</comment>
<evidence type="ECO:0000256" key="1">
    <source>
        <dbReference type="SAM" id="Coils"/>
    </source>
</evidence>
<protein>
    <recommendedName>
        <fullName evidence="5">BZIP domain-containing protein</fullName>
    </recommendedName>
</protein>
<feature type="region of interest" description="Disordered" evidence="2">
    <location>
        <begin position="1"/>
        <end position="93"/>
    </location>
</feature>
<evidence type="ECO:0000256" key="2">
    <source>
        <dbReference type="SAM" id="MobiDB-lite"/>
    </source>
</evidence>